<dbReference type="Proteomes" id="UP001058650">
    <property type="component" value="Chromosome"/>
</dbReference>
<sequence>MKKILLIYSLIMFAMLAVSLSFVIESEQNQPSSLLAILLSILH</sequence>
<name>A0ABY5U451_LACSH</name>
<evidence type="ECO:0000313" key="2">
    <source>
        <dbReference type="Proteomes" id="UP001058650"/>
    </source>
</evidence>
<keyword evidence="2" id="KW-1185">Reference proteome</keyword>
<organism evidence="1 2">
    <name type="scientific">Laceyella sacchari</name>
    <name type="common">Thermoactinomyces thalpophilus</name>
    <dbReference type="NCBI Taxonomy" id="37482"/>
    <lineage>
        <taxon>Bacteria</taxon>
        <taxon>Bacillati</taxon>
        <taxon>Bacillota</taxon>
        <taxon>Bacilli</taxon>
        <taxon>Bacillales</taxon>
        <taxon>Thermoactinomycetaceae</taxon>
        <taxon>Laceyella</taxon>
    </lineage>
</organism>
<dbReference type="RefSeq" id="WP_022735772.1">
    <property type="nucleotide sequence ID" value="NZ_CP103866.1"/>
</dbReference>
<proteinExistence type="predicted"/>
<dbReference type="EMBL" id="CP103866">
    <property type="protein sequence ID" value="UWE04421.1"/>
    <property type="molecule type" value="Genomic_DNA"/>
</dbReference>
<gene>
    <name evidence="1" type="ORF">NYR52_04505</name>
</gene>
<accession>A0ABY5U451</accession>
<protein>
    <submittedName>
        <fullName evidence="1">Uncharacterized protein</fullName>
    </submittedName>
</protein>
<reference evidence="1" key="1">
    <citation type="submission" date="2022-08" db="EMBL/GenBank/DDBJ databases">
        <title>The complete genome sequence of the thermophilic bacterium Laceyella sacchari FBKL4.010 reveals the basis for tetramethylpyrazine biosynthesis in Moutai-flavor Daqu.</title>
        <authorList>
            <person name="Li D."/>
            <person name="Huang W."/>
            <person name="Wang C."/>
            <person name="Qiu S."/>
        </authorList>
    </citation>
    <scope>NUCLEOTIDE SEQUENCE</scope>
    <source>
        <strain evidence="1">FBKL4.014</strain>
    </source>
</reference>
<evidence type="ECO:0000313" key="1">
    <source>
        <dbReference type="EMBL" id="UWE04421.1"/>
    </source>
</evidence>